<reference evidence="4" key="1">
    <citation type="journal article" date="2017" name="Zool. J. Linn. Soc.">
        <title>Molecular phylogeny, frequent parallel evolution and new system of Japanese clausiliid land snails (Gastropoda: Stylommatophora).</title>
        <authorList>
            <person name="Motochin R."/>
            <person name="Wang M."/>
            <person name="Ueshima R."/>
        </authorList>
    </citation>
    <scope>NUCLEOTIDE SEQUENCE</scope>
    <source>
        <strain evidence="2">AG981-1</strain>
        <strain evidence="3">AJ50</strain>
        <strain evidence="4">R141</strain>
        <tissue evidence="4">Muscle</tissue>
    </source>
</reference>
<evidence type="ECO:0000313" key="2">
    <source>
        <dbReference type="EMBL" id="BBA10439.1"/>
    </source>
</evidence>
<accession>A0A224ABL6</accession>
<keyword evidence="1" id="KW-0472">Membrane</keyword>
<dbReference type="EMBL" id="LC172125">
    <property type="protein sequence ID" value="BBA10751.1"/>
    <property type="molecule type" value="Genomic_DNA"/>
</dbReference>
<evidence type="ECO:0000313" key="4">
    <source>
        <dbReference type="EMBL" id="BBA10751.1"/>
    </source>
</evidence>
<organism evidence="4">
    <name type="scientific">Solitariphaedusa miyoshii</name>
    <dbReference type="NCBI Taxonomy" id="1885766"/>
    <lineage>
        <taxon>Eukaryota</taxon>
        <taxon>Metazoa</taxon>
        <taxon>Spiralia</taxon>
        <taxon>Lophotrochozoa</taxon>
        <taxon>Mollusca</taxon>
        <taxon>Gastropoda</taxon>
        <taxon>Heterobranchia</taxon>
        <taxon>Euthyneura</taxon>
        <taxon>Panpulmonata</taxon>
        <taxon>Eupulmonata</taxon>
        <taxon>Stylommatophora</taxon>
        <taxon>Helicina</taxon>
        <taxon>Clausilioidea</taxon>
        <taxon>Clausiliidae</taxon>
        <taxon>Phaedusinae</taxon>
        <taxon>Solitariphaedusa</taxon>
    </lineage>
</organism>
<keyword evidence="1" id="KW-1133">Transmembrane helix</keyword>
<keyword evidence="4" id="KW-0496">Mitochondrion</keyword>
<dbReference type="EMBL" id="LC172021">
    <property type="protein sequence ID" value="BBA10439.1"/>
    <property type="molecule type" value="Genomic_DNA"/>
</dbReference>
<feature type="transmembrane region" description="Helical" evidence="1">
    <location>
        <begin position="57"/>
        <end position="81"/>
    </location>
</feature>
<dbReference type="AlphaFoldDB" id="A0A224ABL6"/>
<proteinExistence type="predicted"/>
<evidence type="ECO:0000313" key="3">
    <source>
        <dbReference type="EMBL" id="BBA10505.1"/>
    </source>
</evidence>
<name>A0A224ABL6_9EUPU</name>
<sequence>MNFSMILSVLMVFLFFIFFYTKLHYLSALLILEACMLIALLLCMCVVFNSFGTSSLFLTIMTLGVCEAALGLTVLLSYIKVKGNDYIQNKMMIS</sequence>
<gene>
    <name evidence="4" type="primary">ND4L</name>
</gene>
<protein>
    <submittedName>
        <fullName evidence="4">NADH dehydrogenase subunit 4L</fullName>
    </submittedName>
</protein>
<feature type="transmembrane region" description="Helical" evidence="1">
    <location>
        <begin position="6"/>
        <end position="23"/>
    </location>
</feature>
<evidence type="ECO:0000256" key="1">
    <source>
        <dbReference type="SAM" id="Phobius"/>
    </source>
</evidence>
<dbReference type="Gene3D" id="1.10.287.3510">
    <property type="match status" value="1"/>
</dbReference>
<feature type="transmembrane region" description="Helical" evidence="1">
    <location>
        <begin position="30"/>
        <end position="51"/>
    </location>
</feature>
<dbReference type="InterPro" id="IPR009356">
    <property type="entry name" value="NAD_DH_su4L"/>
</dbReference>
<dbReference type="Pfam" id="PF06235">
    <property type="entry name" value="NAD4L"/>
    <property type="match status" value="1"/>
</dbReference>
<dbReference type="EMBL" id="LC172043">
    <property type="protein sequence ID" value="BBA10505.1"/>
    <property type="molecule type" value="Genomic_DNA"/>
</dbReference>
<geneLocation type="mitochondrion" evidence="4"/>
<keyword evidence="1" id="KW-0812">Transmembrane</keyword>